<sequence length="585" mass="65278">MLLTFLFSSIFVAFLLHLFSLTYYVILVYFLYWTYRLTTFYLNQKTLQGTVDLVLHERQENFAKARKFASTVSAEVKQKIKSLNYSELKKCLISREITCVETLAAVIDASLDCQDINAVNFFILESIAMAQEWDKRALQDDFEFPTLFGVPISVKDCLNVKGYPTTLGYVSRAVQKSGNYSIVVEKVMKNGAIPFCKTNVPQTLLSFDCKNPIFGATLNPHNKSRTPGGSSGGDAALVAAKASFAGIGSDVGGSIRIPAAFSGCVGIKPGGYRYSHMNSTGSIPGRPYIEAAEGPLGQTVESCVDILSTIIDSNTSEDDPYIAPVPWRKQLFESTKKLRIGYFTTDGWFEPIPAVKRVVNETVDLLKQNGHTLIEFQPPEIERAFGLTMGAITVDGNQYILNNISNDILQPEYIPFLAPFLLPYYFRLFLAYTVGMFIPRIHRLMTSIPGSTSELRQVYAGIQDYRRQFVAAMKEKEIDLIIAPPNPGVACRIGEPPKLNPMLSYTVLYNMLDFPAGVLPVGTVNEADIEKMEDYLVVDFWTKFFKQSMIAQDVKGLPLAIQVIGPPFSEEIVCRLMTEINQYKN</sequence>
<dbReference type="Proteomes" id="UP000887576">
    <property type="component" value="Unplaced"/>
</dbReference>
<protein>
    <submittedName>
        <fullName evidence="2">Amidase domain-containing protein</fullName>
    </submittedName>
</protein>
<reference evidence="2" key="1">
    <citation type="submission" date="2022-11" db="UniProtKB">
        <authorList>
            <consortium name="WormBaseParasite"/>
        </authorList>
    </citation>
    <scope>IDENTIFICATION</scope>
</reference>
<evidence type="ECO:0000313" key="2">
    <source>
        <dbReference type="WBParaSite" id="JU765_v2.g13123.t1"/>
    </source>
</evidence>
<organism evidence="1 2">
    <name type="scientific">Panagrolaimus sp. JU765</name>
    <dbReference type="NCBI Taxonomy" id="591449"/>
    <lineage>
        <taxon>Eukaryota</taxon>
        <taxon>Metazoa</taxon>
        <taxon>Ecdysozoa</taxon>
        <taxon>Nematoda</taxon>
        <taxon>Chromadorea</taxon>
        <taxon>Rhabditida</taxon>
        <taxon>Tylenchina</taxon>
        <taxon>Panagrolaimomorpha</taxon>
        <taxon>Panagrolaimoidea</taxon>
        <taxon>Panagrolaimidae</taxon>
        <taxon>Panagrolaimus</taxon>
    </lineage>
</organism>
<name>A0AC34Q5B7_9BILA</name>
<evidence type="ECO:0000313" key="1">
    <source>
        <dbReference type="Proteomes" id="UP000887576"/>
    </source>
</evidence>
<dbReference type="WBParaSite" id="JU765_v2.g13123.t1">
    <property type="protein sequence ID" value="JU765_v2.g13123.t1"/>
    <property type="gene ID" value="JU765_v2.g13123"/>
</dbReference>
<accession>A0AC34Q5B7</accession>
<proteinExistence type="predicted"/>